<name>A0A6G7VGM4_9GAMM</name>
<evidence type="ECO:0000313" key="1">
    <source>
        <dbReference type="EMBL" id="QIK39199.1"/>
    </source>
</evidence>
<accession>A0A6G7VGM4</accession>
<dbReference type="NCBIfam" id="TIGR01053">
    <property type="entry name" value="LSD1"/>
    <property type="match status" value="1"/>
</dbReference>
<organism evidence="1 2">
    <name type="scientific">Caldichromatium japonicum</name>
    <dbReference type="NCBI Taxonomy" id="2699430"/>
    <lineage>
        <taxon>Bacteria</taxon>
        <taxon>Pseudomonadati</taxon>
        <taxon>Pseudomonadota</taxon>
        <taxon>Gammaproteobacteria</taxon>
        <taxon>Chromatiales</taxon>
        <taxon>Chromatiaceae</taxon>
        <taxon>Caldichromatium</taxon>
    </lineage>
</organism>
<reference evidence="2" key="1">
    <citation type="submission" date="2020-01" db="EMBL/GenBank/DDBJ databases">
        <title>Caldichromatium gen. nov., sp. nov., a thermophilic purple sulfur bacterium member of the family Chromatiaceae isolated from Nakabusa hot spring, Japan.</title>
        <authorList>
            <person name="Saini M.K."/>
            <person name="Hanada S."/>
            <person name="Tank M."/>
        </authorList>
    </citation>
    <scope>NUCLEOTIDE SEQUENCE [LARGE SCALE GENOMIC DNA]</scope>
    <source>
        <strain evidence="2">No.7</strain>
    </source>
</reference>
<evidence type="ECO:0000313" key="2">
    <source>
        <dbReference type="Proteomes" id="UP000502699"/>
    </source>
</evidence>
<dbReference type="EMBL" id="CP048029">
    <property type="protein sequence ID" value="QIK39199.1"/>
    <property type="molecule type" value="Genomic_DNA"/>
</dbReference>
<protein>
    <submittedName>
        <fullName evidence="1">Uncharacterized protein</fullName>
    </submittedName>
</protein>
<proteinExistence type="predicted"/>
<dbReference type="AlphaFoldDB" id="A0A6G7VGM4"/>
<gene>
    <name evidence="1" type="ORF">GWK36_10545</name>
</gene>
<keyword evidence="2" id="KW-1185">Reference proteome</keyword>
<dbReference type="Proteomes" id="UP000502699">
    <property type="component" value="Chromosome"/>
</dbReference>
<sequence>MNCSGCRDCLGWPSGLQ</sequence>
<dbReference type="KEGG" id="cjap:GWK36_10545"/>